<dbReference type="AlphaFoldDB" id="A0A2P2Q1C6"/>
<sequence>MYMGPFPKTHSMGALCIGMCGFAYISPRQLSF</sequence>
<reference evidence="1" key="1">
    <citation type="submission" date="2018-02" db="EMBL/GenBank/DDBJ databases">
        <title>Rhizophora mucronata_Transcriptome.</title>
        <authorList>
            <person name="Meera S.P."/>
            <person name="Sreeshan A."/>
            <person name="Augustine A."/>
        </authorList>
    </citation>
    <scope>NUCLEOTIDE SEQUENCE</scope>
    <source>
        <tissue evidence="1">Leaf</tissue>
    </source>
</reference>
<evidence type="ECO:0000313" key="1">
    <source>
        <dbReference type="EMBL" id="MBX60753.1"/>
    </source>
</evidence>
<accession>A0A2P2Q1C6</accession>
<proteinExistence type="predicted"/>
<organism evidence="1">
    <name type="scientific">Rhizophora mucronata</name>
    <name type="common">Asiatic mangrove</name>
    <dbReference type="NCBI Taxonomy" id="61149"/>
    <lineage>
        <taxon>Eukaryota</taxon>
        <taxon>Viridiplantae</taxon>
        <taxon>Streptophyta</taxon>
        <taxon>Embryophyta</taxon>
        <taxon>Tracheophyta</taxon>
        <taxon>Spermatophyta</taxon>
        <taxon>Magnoliopsida</taxon>
        <taxon>eudicotyledons</taxon>
        <taxon>Gunneridae</taxon>
        <taxon>Pentapetalae</taxon>
        <taxon>rosids</taxon>
        <taxon>fabids</taxon>
        <taxon>Malpighiales</taxon>
        <taxon>Rhizophoraceae</taxon>
        <taxon>Rhizophora</taxon>
    </lineage>
</organism>
<protein>
    <submittedName>
        <fullName evidence="1">Uncharacterized protein</fullName>
    </submittedName>
</protein>
<dbReference type="EMBL" id="GGEC01080269">
    <property type="protein sequence ID" value="MBX60753.1"/>
    <property type="molecule type" value="Transcribed_RNA"/>
</dbReference>
<name>A0A2P2Q1C6_RHIMU</name>